<dbReference type="EMBL" id="JACHJJ010000020">
    <property type="protein sequence ID" value="MBB5966009.1"/>
    <property type="molecule type" value="Genomic_DNA"/>
</dbReference>
<evidence type="ECO:0000256" key="1">
    <source>
        <dbReference type="SAM" id="Phobius"/>
    </source>
</evidence>
<dbReference type="Proteomes" id="UP000562352">
    <property type="component" value="Unassembled WGS sequence"/>
</dbReference>
<accession>A0A841D941</accession>
<keyword evidence="1" id="KW-0472">Membrane</keyword>
<feature type="transmembrane region" description="Helical" evidence="1">
    <location>
        <begin position="39"/>
        <end position="57"/>
    </location>
</feature>
<sequence>MPPSWLARYGAACGVLLGLSIGVPGAVEAFTGETTATSFVIGLGAVLGTPALTAFYLHQSAAAGRFGAVAYAVNLIGLGLFAGVSFALNLVIFYLDGPVATALLAGPTRIAVFGGIGVFVVGTVLFGVSMLRARVFPRPAAWAYMVSLVLLTALAPLPDTPLTSAVHVAVCAVLVWLSASVWSAAAPAGSAGPQGVPAVPAGGR</sequence>
<comment type="caution">
    <text evidence="2">The sequence shown here is derived from an EMBL/GenBank/DDBJ whole genome shotgun (WGS) entry which is preliminary data.</text>
</comment>
<name>A0A841D941_PLAVE</name>
<feature type="transmembrane region" description="Helical" evidence="1">
    <location>
        <begin position="110"/>
        <end position="128"/>
    </location>
</feature>
<feature type="transmembrane region" description="Helical" evidence="1">
    <location>
        <begin position="164"/>
        <end position="185"/>
    </location>
</feature>
<protein>
    <submittedName>
        <fullName evidence="2">Uncharacterized membrane protein (DUF485 family)</fullName>
    </submittedName>
</protein>
<dbReference type="AlphaFoldDB" id="A0A841D941"/>
<gene>
    <name evidence="2" type="ORF">FHS22_005300</name>
</gene>
<reference evidence="2 3" key="1">
    <citation type="submission" date="2020-08" db="EMBL/GenBank/DDBJ databases">
        <title>Genomic Encyclopedia of Type Strains, Phase III (KMG-III): the genomes of soil and plant-associated and newly described type strains.</title>
        <authorList>
            <person name="Whitman W."/>
        </authorList>
    </citation>
    <scope>NUCLEOTIDE SEQUENCE [LARGE SCALE GENOMIC DNA]</scope>
    <source>
        <strain evidence="2 3">CECT 3303</strain>
    </source>
</reference>
<keyword evidence="3" id="KW-1185">Reference proteome</keyword>
<evidence type="ECO:0000313" key="3">
    <source>
        <dbReference type="Proteomes" id="UP000562352"/>
    </source>
</evidence>
<feature type="transmembrane region" description="Helical" evidence="1">
    <location>
        <begin position="140"/>
        <end position="158"/>
    </location>
</feature>
<keyword evidence="1" id="KW-1133">Transmembrane helix</keyword>
<evidence type="ECO:0000313" key="2">
    <source>
        <dbReference type="EMBL" id="MBB5966009.1"/>
    </source>
</evidence>
<keyword evidence="1" id="KW-0812">Transmembrane</keyword>
<organism evidence="2 3">
    <name type="scientific">Planomonospora venezuelensis</name>
    <dbReference type="NCBI Taxonomy" id="1999"/>
    <lineage>
        <taxon>Bacteria</taxon>
        <taxon>Bacillati</taxon>
        <taxon>Actinomycetota</taxon>
        <taxon>Actinomycetes</taxon>
        <taxon>Streptosporangiales</taxon>
        <taxon>Streptosporangiaceae</taxon>
        <taxon>Planomonospora</taxon>
    </lineage>
</organism>
<feature type="transmembrane region" description="Helical" evidence="1">
    <location>
        <begin position="69"/>
        <end position="95"/>
    </location>
</feature>
<proteinExistence type="predicted"/>
<dbReference type="RefSeq" id="WP_184945777.1">
    <property type="nucleotide sequence ID" value="NZ_BAAAWZ010000001.1"/>
</dbReference>